<accession>A0A547QB44</accession>
<dbReference type="EMBL" id="VFSV01000001">
    <property type="protein sequence ID" value="TRD23604.1"/>
    <property type="molecule type" value="Genomic_DNA"/>
</dbReference>
<comment type="caution">
    <text evidence="2">The sequence shown here is derived from an EMBL/GenBank/DDBJ whole genome shotgun (WGS) entry which is preliminary data.</text>
</comment>
<reference evidence="2 3" key="1">
    <citation type="submission" date="2019-06" db="EMBL/GenBank/DDBJ databases">
        <title>Paenimaribius caenipelagi gen. nov., sp. nov., isolated from a tidal flat.</title>
        <authorList>
            <person name="Yoon J.-H."/>
        </authorList>
    </citation>
    <scope>NUCLEOTIDE SEQUENCE [LARGE SCALE GENOMIC DNA]</scope>
    <source>
        <strain evidence="2 3">JBTF-M29</strain>
    </source>
</reference>
<gene>
    <name evidence="2" type="ORF">FEV53_00885</name>
</gene>
<feature type="signal peptide" evidence="1">
    <location>
        <begin position="1"/>
        <end position="22"/>
    </location>
</feature>
<evidence type="ECO:0008006" key="4">
    <source>
        <dbReference type="Google" id="ProtNLM"/>
    </source>
</evidence>
<sequence>MHRVISLLVASQILLTSALAVALVAPGGIALCAGGQVVIVSDSHNPDEPSHASPCAVMASLWVPVTDRAEPHSLAVAPIAYTPDFHATSVPAVISATWPRGPPL</sequence>
<evidence type="ECO:0000313" key="3">
    <source>
        <dbReference type="Proteomes" id="UP000318590"/>
    </source>
</evidence>
<feature type="chain" id="PRO_5021801497" description="DUF2946 domain-containing protein" evidence="1">
    <location>
        <begin position="23"/>
        <end position="104"/>
    </location>
</feature>
<protein>
    <recommendedName>
        <fullName evidence="4">DUF2946 domain-containing protein</fullName>
    </recommendedName>
</protein>
<name>A0A547QB44_9RHOB</name>
<dbReference type="AlphaFoldDB" id="A0A547QB44"/>
<keyword evidence="1" id="KW-0732">Signal</keyword>
<evidence type="ECO:0000256" key="1">
    <source>
        <dbReference type="SAM" id="SignalP"/>
    </source>
</evidence>
<keyword evidence="3" id="KW-1185">Reference proteome</keyword>
<evidence type="ECO:0000313" key="2">
    <source>
        <dbReference type="EMBL" id="TRD23604.1"/>
    </source>
</evidence>
<proteinExistence type="predicted"/>
<dbReference type="Proteomes" id="UP000318590">
    <property type="component" value="Unassembled WGS sequence"/>
</dbReference>
<organism evidence="2 3">
    <name type="scientific">Palleronia caenipelagi</name>
    <dbReference type="NCBI Taxonomy" id="2489174"/>
    <lineage>
        <taxon>Bacteria</taxon>
        <taxon>Pseudomonadati</taxon>
        <taxon>Pseudomonadota</taxon>
        <taxon>Alphaproteobacteria</taxon>
        <taxon>Rhodobacterales</taxon>
        <taxon>Roseobacteraceae</taxon>
        <taxon>Palleronia</taxon>
    </lineage>
</organism>